<evidence type="ECO:0000313" key="3">
    <source>
        <dbReference type="EMBL" id="CAJ1410346.1"/>
    </source>
</evidence>
<feature type="signal peptide" evidence="2">
    <location>
        <begin position="1"/>
        <end position="17"/>
    </location>
</feature>
<comment type="caution">
    <text evidence="3">The sequence shown here is derived from an EMBL/GenBank/DDBJ whole genome shotgun (WGS) entry which is preliminary data.</text>
</comment>
<organism evidence="3 4">
    <name type="scientific">Effrenium voratum</name>
    <dbReference type="NCBI Taxonomy" id="2562239"/>
    <lineage>
        <taxon>Eukaryota</taxon>
        <taxon>Sar</taxon>
        <taxon>Alveolata</taxon>
        <taxon>Dinophyceae</taxon>
        <taxon>Suessiales</taxon>
        <taxon>Symbiodiniaceae</taxon>
        <taxon>Effrenium</taxon>
    </lineage>
</organism>
<reference evidence="3" key="1">
    <citation type="submission" date="2023-08" db="EMBL/GenBank/DDBJ databases">
        <authorList>
            <person name="Chen Y."/>
            <person name="Shah S."/>
            <person name="Dougan E. K."/>
            <person name="Thang M."/>
            <person name="Chan C."/>
        </authorList>
    </citation>
    <scope>NUCLEOTIDE SEQUENCE</scope>
</reference>
<evidence type="ECO:0000256" key="2">
    <source>
        <dbReference type="SAM" id="SignalP"/>
    </source>
</evidence>
<feature type="chain" id="PRO_5041438644" evidence="2">
    <location>
        <begin position="18"/>
        <end position="328"/>
    </location>
</feature>
<dbReference type="EMBL" id="CAUJNA010003813">
    <property type="protein sequence ID" value="CAJ1410346.1"/>
    <property type="molecule type" value="Genomic_DNA"/>
</dbReference>
<gene>
    <name evidence="3" type="ORF">EVOR1521_LOCUS31181</name>
</gene>
<dbReference type="AlphaFoldDB" id="A0AA36NM23"/>
<evidence type="ECO:0000256" key="1">
    <source>
        <dbReference type="SAM" id="MobiDB-lite"/>
    </source>
</evidence>
<dbReference type="Proteomes" id="UP001178507">
    <property type="component" value="Unassembled WGS sequence"/>
</dbReference>
<evidence type="ECO:0000313" key="4">
    <source>
        <dbReference type="Proteomes" id="UP001178507"/>
    </source>
</evidence>
<keyword evidence="2" id="KW-0732">Signal</keyword>
<sequence length="328" mass="34307">MALNWVLFGLLLAAVESVDKPDGCSDSIWTTQCQGSATCQSLANAGLTCSSMDSLGTCSTTCAEPCCITTTSTTFTVTFTSTLTTITSTQTSTETTTSISTTSQTTSITSSTSETTTTATHTQTHTTATLTETHTETTTNTEPTETVTMTSTVTTITETATSITATTLAPTTTQGPAAVIKMVLDVTVTGNSQDYLVDSRVEQAYKDVMVDITELDPSMIDVDLAADQGDNITVTYAITMPYEDNGDGLVPTVPLDSVEAKLAAVSAASFNEMLDAKITAATGEGTYGQEIIKLEEKDPTNVVSGVTSAFSLARILVLYVALHCINVS</sequence>
<name>A0AA36NM23_9DINO</name>
<feature type="region of interest" description="Disordered" evidence="1">
    <location>
        <begin position="93"/>
        <end position="144"/>
    </location>
</feature>
<keyword evidence="4" id="KW-1185">Reference proteome</keyword>
<proteinExistence type="predicted"/>
<accession>A0AA36NM23</accession>
<protein>
    <submittedName>
        <fullName evidence="3">Uncharacterized protein</fullName>
    </submittedName>
</protein>